<evidence type="ECO:0000313" key="1">
    <source>
        <dbReference type="EMBL" id="MBB6357708.1"/>
    </source>
</evidence>
<reference evidence="1 2" key="1">
    <citation type="submission" date="2020-08" db="EMBL/GenBank/DDBJ databases">
        <title>Genomic Encyclopedia of Type Strains, Phase IV (KMG-IV): sequencing the most valuable type-strain genomes for metagenomic binning, comparative biology and taxonomic classification.</title>
        <authorList>
            <person name="Goeker M."/>
        </authorList>
    </citation>
    <scope>NUCLEOTIDE SEQUENCE [LARGE SCALE GENOMIC DNA]</scope>
    <source>
        <strain evidence="1 2">DSM 7051</strain>
    </source>
</reference>
<dbReference type="EMBL" id="JACHOU010000029">
    <property type="protein sequence ID" value="MBB6357708.1"/>
    <property type="molecule type" value="Genomic_DNA"/>
</dbReference>
<dbReference type="InterPro" id="IPR010385">
    <property type="entry name" value="DUF982"/>
</dbReference>
<keyword evidence="2" id="KW-1185">Reference proteome</keyword>
<accession>A0A7X0FDG1</accession>
<dbReference type="AlphaFoldDB" id="A0A7X0FDG1"/>
<organism evidence="1 2">
    <name type="scientific">Aminobacter aganoensis</name>
    <dbReference type="NCBI Taxonomy" id="83264"/>
    <lineage>
        <taxon>Bacteria</taxon>
        <taxon>Pseudomonadati</taxon>
        <taxon>Pseudomonadota</taxon>
        <taxon>Alphaproteobacteria</taxon>
        <taxon>Hyphomicrobiales</taxon>
        <taxon>Phyllobacteriaceae</taxon>
        <taxon>Aminobacter</taxon>
    </lineage>
</organism>
<sequence length="82" mass="9183">MEFRPSIWVKEGDFAFFAIASVRDAIDFLDAWPSGKRNSFYYLAANSLQSAVAGAIEPAEARDVFEIFCRETGILVEAKMLD</sequence>
<proteinExistence type="predicted"/>
<evidence type="ECO:0008006" key="3">
    <source>
        <dbReference type="Google" id="ProtNLM"/>
    </source>
</evidence>
<name>A0A7X0FDG1_9HYPH</name>
<dbReference type="Pfam" id="PF06169">
    <property type="entry name" value="DUF982"/>
    <property type="match status" value="1"/>
</dbReference>
<protein>
    <recommendedName>
        <fullName evidence="3">DUF982 domain-containing protein</fullName>
    </recommendedName>
</protein>
<dbReference type="Gene3D" id="6.10.250.730">
    <property type="match status" value="1"/>
</dbReference>
<evidence type="ECO:0000313" key="2">
    <source>
        <dbReference type="Proteomes" id="UP000536262"/>
    </source>
</evidence>
<comment type="caution">
    <text evidence="1">The sequence shown here is derived from an EMBL/GenBank/DDBJ whole genome shotgun (WGS) entry which is preliminary data.</text>
</comment>
<gene>
    <name evidence="1" type="ORF">GGR00_005532</name>
</gene>
<dbReference type="Proteomes" id="UP000536262">
    <property type="component" value="Unassembled WGS sequence"/>
</dbReference>
<dbReference type="RefSeq" id="WP_055976234.1">
    <property type="nucleotide sequence ID" value="NZ_BAABEG010000004.1"/>
</dbReference>